<keyword evidence="17" id="KW-0966">Cell projection</keyword>
<dbReference type="SMART" id="SM00128">
    <property type="entry name" value="IPPc"/>
    <property type="match status" value="1"/>
</dbReference>
<comment type="similarity">
    <text evidence="6">Belongs to the inositol 1,4,5-trisphosphate 5-phosphatase family.</text>
</comment>
<dbReference type="Gene3D" id="1.10.150.50">
    <property type="entry name" value="Transcription Factor, Ets-1"/>
    <property type="match status" value="1"/>
</dbReference>
<dbReference type="SUPFAM" id="SSF47769">
    <property type="entry name" value="SAM/Pointed domain"/>
    <property type="match status" value="1"/>
</dbReference>
<keyword evidence="8" id="KW-0963">Cytoplasm</keyword>
<evidence type="ECO:0000256" key="6">
    <source>
        <dbReference type="ARBA" id="ARBA00008734"/>
    </source>
</evidence>
<evidence type="ECO:0000256" key="16">
    <source>
        <dbReference type="ARBA" id="ARBA00023212"/>
    </source>
</evidence>
<evidence type="ECO:0000256" key="18">
    <source>
        <dbReference type="PROSITE-ProRule" id="PRU00191"/>
    </source>
</evidence>
<dbReference type="InterPro" id="IPR036860">
    <property type="entry name" value="SH2_dom_sf"/>
</dbReference>
<comment type="subcellular location">
    <subcellularLocation>
        <location evidence="4">Cell projection</location>
        <location evidence="4">Filopodium</location>
    </subcellularLocation>
    <subcellularLocation>
        <location evidence="5">Cell projection</location>
        <location evidence="5">Lamellipodium</location>
    </subcellularLocation>
    <subcellularLocation>
        <location evidence="2">Cytoplasm</location>
        <location evidence="2">Cytoskeleton</location>
    </subcellularLocation>
    <subcellularLocation>
        <location evidence="1">Membrane</location>
        <topology evidence="1">Peripheral membrane protein</topology>
    </subcellularLocation>
    <subcellularLocation>
        <location evidence="3">Nucleus speckle</location>
    </subcellularLocation>
</comment>
<proteinExistence type="inferred from homology"/>
<dbReference type="AlphaFoldDB" id="A0AAD9NLQ3"/>
<keyword evidence="14" id="KW-1064">Adaptive immunity</keyword>
<dbReference type="Proteomes" id="UP001209878">
    <property type="component" value="Unassembled WGS sequence"/>
</dbReference>
<dbReference type="Pfam" id="PF00017">
    <property type="entry name" value="SH2"/>
    <property type="match status" value="1"/>
</dbReference>
<evidence type="ECO:0000259" key="21">
    <source>
        <dbReference type="PROSITE" id="PS50105"/>
    </source>
</evidence>
<dbReference type="FunFam" id="3.60.10.10:FF:000005">
    <property type="entry name" value="phosphatidylinositol 3,4,5-trisphosphate 5-phosphatase 1"/>
    <property type="match status" value="1"/>
</dbReference>
<dbReference type="InterPro" id="IPR000300">
    <property type="entry name" value="IPPc"/>
</dbReference>
<keyword evidence="9" id="KW-0597">Phosphoprotein</keyword>
<dbReference type="GO" id="GO:0045087">
    <property type="term" value="P:innate immune response"/>
    <property type="evidence" value="ECO:0007669"/>
    <property type="project" value="UniProtKB-KW"/>
</dbReference>
<dbReference type="GO" id="GO:0016607">
    <property type="term" value="C:nuclear speck"/>
    <property type="evidence" value="ECO:0007669"/>
    <property type="project" value="UniProtKB-SubCell"/>
</dbReference>
<evidence type="ECO:0000256" key="1">
    <source>
        <dbReference type="ARBA" id="ARBA00004170"/>
    </source>
</evidence>
<keyword evidence="12" id="KW-0391">Immunity</keyword>
<dbReference type="SMART" id="SM00252">
    <property type="entry name" value="SH2"/>
    <property type="match status" value="1"/>
</dbReference>
<dbReference type="SUPFAM" id="SSF56219">
    <property type="entry name" value="DNase I-like"/>
    <property type="match status" value="1"/>
</dbReference>
<dbReference type="Gene3D" id="3.60.10.10">
    <property type="entry name" value="Endonuclease/exonuclease/phosphatase"/>
    <property type="match status" value="1"/>
</dbReference>
<evidence type="ECO:0000256" key="11">
    <source>
        <dbReference type="ARBA" id="ARBA00022801"/>
    </source>
</evidence>
<keyword evidence="13 18" id="KW-0727">SH2 domain</keyword>
<evidence type="ECO:0000256" key="8">
    <source>
        <dbReference type="ARBA" id="ARBA00022490"/>
    </source>
</evidence>
<dbReference type="GO" id="GO:0005856">
    <property type="term" value="C:cytoskeleton"/>
    <property type="evidence" value="ECO:0007669"/>
    <property type="project" value="UniProtKB-SubCell"/>
</dbReference>
<dbReference type="InterPro" id="IPR001660">
    <property type="entry name" value="SAM"/>
</dbReference>
<feature type="region of interest" description="Disordered" evidence="19">
    <location>
        <begin position="1070"/>
        <end position="1101"/>
    </location>
</feature>
<dbReference type="GO" id="GO:0034485">
    <property type="term" value="F:phosphatidylinositol-3,4,5-trisphosphate 5-phosphatase activity"/>
    <property type="evidence" value="ECO:0007669"/>
    <property type="project" value="UniProtKB-EC"/>
</dbReference>
<evidence type="ECO:0000256" key="5">
    <source>
        <dbReference type="ARBA" id="ARBA00004510"/>
    </source>
</evidence>
<protein>
    <recommendedName>
        <fullName evidence="7">phosphatidylinositol-3,4,5-trisphosphate 5-phosphatase</fullName>
        <ecNumber evidence="7">3.1.3.86</ecNumber>
    </recommendedName>
</protein>
<comment type="caution">
    <text evidence="22">The sequence shown here is derived from an EMBL/GenBank/DDBJ whole genome shotgun (WGS) entry which is preliminary data.</text>
</comment>
<reference evidence="22" key="1">
    <citation type="journal article" date="2023" name="Mol. Biol. Evol.">
        <title>Third-Generation Sequencing Reveals the Adaptive Role of the Epigenome in Three Deep-Sea Polychaetes.</title>
        <authorList>
            <person name="Perez M."/>
            <person name="Aroh O."/>
            <person name="Sun Y."/>
            <person name="Lan Y."/>
            <person name="Juniper S.K."/>
            <person name="Young C.R."/>
            <person name="Angers B."/>
            <person name="Qian P.Y."/>
        </authorList>
    </citation>
    <scope>NUCLEOTIDE SEQUENCE</scope>
    <source>
        <strain evidence="22">R07B-5</strain>
    </source>
</reference>
<keyword evidence="23" id="KW-1185">Reference proteome</keyword>
<dbReference type="GO" id="GO:0046856">
    <property type="term" value="P:phosphatidylinositol dephosphorylation"/>
    <property type="evidence" value="ECO:0007669"/>
    <property type="project" value="InterPro"/>
</dbReference>
<dbReference type="PANTHER" id="PTHR46051">
    <property type="entry name" value="SH2 DOMAIN-CONTAINING PROTEIN"/>
    <property type="match status" value="1"/>
</dbReference>
<dbReference type="InterPro" id="IPR057510">
    <property type="entry name" value="C2_SHIP1-2_first"/>
</dbReference>
<dbReference type="GO" id="GO:0050776">
    <property type="term" value="P:regulation of immune response"/>
    <property type="evidence" value="ECO:0007669"/>
    <property type="project" value="TreeGrafter"/>
</dbReference>
<dbReference type="InterPro" id="IPR057509">
    <property type="entry name" value="C2_SHIP1-2_2nd"/>
</dbReference>
<feature type="domain" description="SH2" evidence="20">
    <location>
        <begin position="76"/>
        <end position="174"/>
    </location>
</feature>
<feature type="domain" description="SAM" evidence="21">
    <location>
        <begin position="1196"/>
        <end position="1259"/>
    </location>
</feature>
<dbReference type="PANTHER" id="PTHR46051:SF1">
    <property type="entry name" value="INOSITOL POLYPHOSPHATE-RELATED PHOSPHATASE DOMAIN-CONTAINING PROTEIN"/>
    <property type="match status" value="1"/>
</dbReference>
<dbReference type="GO" id="GO:0002250">
    <property type="term" value="P:adaptive immune response"/>
    <property type="evidence" value="ECO:0007669"/>
    <property type="project" value="UniProtKB-KW"/>
</dbReference>
<evidence type="ECO:0000256" key="17">
    <source>
        <dbReference type="ARBA" id="ARBA00023273"/>
    </source>
</evidence>
<dbReference type="InterPro" id="IPR036691">
    <property type="entry name" value="Endo/exonu/phosph_ase_sf"/>
</dbReference>
<dbReference type="EMBL" id="JAODUO010000893">
    <property type="protein sequence ID" value="KAK2173198.1"/>
    <property type="molecule type" value="Genomic_DNA"/>
</dbReference>
<sequence>MHARSKSRQESPASDDRLTAKLMDKHFMVGLTEQVANFVAQNLSIRLTKLEQTGRCQAHQKSSVTGGEGMFPESSFHHGAISRVKADQILTAAKDDGSFLVRKSETVSDAHVLCLLYKSKVHKYQILTNTDGTLYIQAHKGVEYRTFSDISQLISRYIDVGTNNGLCCALVIPVPASSGQVKGQVEGQVRDQVTSQAKGQVSNQAKGQVSNQVKGQLGGQVKGQDISQVKGQVTGQAATQEEEEEDSSEDEFGLDVPVRTEEDVRKARSAINISTFFCQQFTQLDLSRQLDTNVWSAYVICIVDDTIDLFTSFNVASTDGQFVNALRDYAEKGVRTDADTVTSGDPELNCLRMLLGGAAADLERETEVFSNHTLCCRETEVFLSKIDLCRQLFGPLTTPPYVSKKDDITRKDKPANLSAILERLILCKTAISHLEKKAQVTLEDLMTNGAKCLQTVRDDSPFKYNTPPVIPPVDFESRLLKHGKATQRMKLTVDIQAGHLYVVKPNSGVLNDSSIFTHDRILQLVKNLSNKTQLDMLFEGCKKETHVFEDMSRERPSVNLSNNSRTSTARDANWTSCLSSLAPGTWVRDQTPSTWNLRPWLKCSGKGKPRSDVLQILAHDLYVVGTQETGIGEKDWVTCLKSVLHSSFGIDMHTVASVTLWGISLVVLVKTEYMNNISHVQQSTVKTGLANALGNKGAVGLSFDFNATSFCFVCAHLAARQERVCKRNQNFVDIIKGLNLGPKDLSVFDVTNRFHHIFFFGDLNYRLEDIQATDVIKRVSQSDNNYATLLEHDQLQRAQHNQQAFVGFSEEEITFPPTYRFEIGSRSKYAWQKFKKTGTRINTPSWCDRVMWRSYRDTYVSNTSYGCSDTITTSDHKPVFASFDVGILGQFVPDKGTPTQPGDKQIIFDDVTAQLKTSIRENVLIEFHSGCLEVSKSTGEIAVQPKGQYTVSWSQTDLPKMKPIFDDIEYLDDQHLLLAVRGADSLDSYGECVLSLKSRLSVWPQSFELTLMHHGDVTGYIKGKMHVKSKQGTLSPFKPRNRRSYELIYTEPPSFSSQSLKQPMLRSTLPIDASSDETPKRGSLPSPLTTRPPAILPREASSSSIVYTEVTTLSMPKSHDQGPDPQLLPVEYSVVTPSSGDRDTKVLIDNEVYDGITRRPISKQLSRNQSQGRRIAYMLENGATKKDGDSGATQQRPPSTVNEWLNKLHMEQYVHLFLEQGWDHLDFLHLLSDPDLVNLGVNDPAHRKAILDGIGQLRS</sequence>
<evidence type="ECO:0000256" key="7">
    <source>
        <dbReference type="ARBA" id="ARBA00012981"/>
    </source>
</evidence>
<evidence type="ECO:0000256" key="2">
    <source>
        <dbReference type="ARBA" id="ARBA00004245"/>
    </source>
</evidence>
<evidence type="ECO:0000313" key="23">
    <source>
        <dbReference type="Proteomes" id="UP001209878"/>
    </source>
</evidence>
<keyword evidence="15" id="KW-0472">Membrane</keyword>
<organism evidence="22 23">
    <name type="scientific">Ridgeia piscesae</name>
    <name type="common">Tubeworm</name>
    <dbReference type="NCBI Taxonomy" id="27915"/>
    <lineage>
        <taxon>Eukaryota</taxon>
        <taxon>Metazoa</taxon>
        <taxon>Spiralia</taxon>
        <taxon>Lophotrochozoa</taxon>
        <taxon>Annelida</taxon>
        <taxon>Polychaeta</taxon>
        <taxon>Sedentaria</taxon>
        <taxon>Canalipalpata</taxon>
        <taxon>Sabellida</taxon>
        <taxon>Siboglinidae</taxon>
        <taxon>Ridgeia</taxon>
    </lineage>
</organism>
<evidence type="ECO:0000256" key="15">
    <source>
        <dbReference type="ARBA" id="ARBA00023136"/>
    </source>
</evidence>
<dbReference type="EC" id="3.1.3.86" evidence="7"/>
<dbReference type="Pfam" id="PF24147">
    <property type="entry name" value="C2_SHIP1-2_2nd"/>
    <property type="match status" value="1"/>
</dbReference>
<dbReference type="Pfam" id="PF00536">
    <property type="entry name" value="SAM_1"/>
    <property type="match status" value="1"/>
</dbReference>
<keyword evidence="10" id="KW-0399">Innate immunity</keyword>
<keyword evidence="11" id="KW-0378">Hydrolase</keyword>
<keyword evidence="16" id="KW-0206">Cytoskeleton</keyword>
<dbReference type="PROSITE" id="PS50001">
    <property type="entry name" value="SH2"/>
    <property type="match status" value="1"/>
</dbReference>
<dbReference type="Gene3D" id="3.30.505.10">
    <property type="entry name" value="SH2 domain"/>
    <property type="match status" value="1"/>
</dbReference>
<evidence type="ECO:0000256" key="3">
    <source>
        <dbReference type="ARBA" id="ARBA00004324"/>
    </source>
</evidence>
<evidence type="ECO:0000313" key="22">
    <source>
        <dbReference type="EMBL" id="KAK2173198.1"/>
    </source>
</evidence>
<evidence type="ECO:0000256" key="13">
    <source>
        <dbReference type="ARBA" id="ARBA00022999"/>
    </source>
</evidence>
<accession>A0AAD9NLQ3</accession>
<dbReference type="InterPro" id="IPR013761">
    <property type="entry name" value="SAM/pointed_sf"/>
</dbReference>
<evidence type="ECO:0000256" key="4">
    <source>
        <dbReference type="ARBA" id="ARBA00004486"/>
    </source>
</evidence>
<dbReference type="GO" id="GO:0030027">
    <property type="term" value="C:lamellipodium"/>
    <property type="evidence" value="ECO:0007669"/>
    <property type="project" value="UniProtKB-SubCell"/>
</dbReference>
<dbReference type="SUPFAM" id="SSF55550">
    <property type="entry name" value="SH2 domain"/>
    <property type="match status" value="1"/>
</dbReference>
<dbReference type="GO" id="GO:0009966">
    <property type="term" value="P:regulation of signal transduction"/>
    <property type="evidence" value="ECO:0007669"/>
    <property type="project" value="TreeGrafter"/>
</dbReference>
<evidence type="ECO:0000259" key="20">
    <source>
        <dbReference type="PROSITE" id="PS50001"/>
    </source>
</evidence>
<evidence type="ECO:0000256" key="14">
    <source>
        <dbReference type="ARBA" id="ARBA00023130"/>
    </source>
</evidence>
<name>A0AAD9NLQ3_RIDPI</name>
<dbReference type="Pfam" id="PF24150">
    <property type="entry name" value="C2_SHIP1-2_first"/>
    <property type="match status" value="1"/>
</dbReference>
<evidence type="ECO:0000256" key="10">
    <source>
        <dbReference type="ARBA" id="ARBA00022588"/>
    </source>
</evidence>
<dbReference type="SMART" id="SM00454">
    <property type="entry name" value="SAM"/>
    <property type="match status" value="1"/>
</dbReference>
<dbReference type="GO" id="GO:0030175">
    <property type="term" value="C:filopodium"/>
    <property type="evidence" value="ECO:0007669"/>
    <property type="project" value="UniProtKB-SubCell"/>
</dbReference>
<evidence type="ECO:0000256" key="19">
    <source>
        <dbReference type="SAM" id="MobiDB-lite"/>
    </source>
</evidence>
<evidence type="ECO:0000256" key="9">
    <source>
        <dbReference type="ARBA" id="ARBA00022553"/>
    </source>
</evidence>
<dbReference type="GO" id="GO:0016020">
    <property type="term" value="C:membrane"/>
    <property type="evidence" value="ECO:0007669"/>
    <property type="project" value="UniProtKB-SubCell"/>
</dbReference>
<gene>
    <name evidence="22" type="ORF">NP493_893g01047</name>
</gene>
<evidence type="ECO:0000256" key="12">
    <source>
        <dbReference type="ARBA" id="ARBA00022859"/>
    </source>
</evidence>
<dbReference type="Pfam" id="PF22669">
    <property type="entry name" value="Exo_endo_phos2"/>
    <property type="match status" value="1"/>
</dbReference>
<dbReference type="PROSITE" id="PS50105">
    <property type="entry name" value="SAM_DOMAIN"/>
    <property type="match status" value="1"/>
</dbReference>
<dbReference type="InterPro" id="IPR000980">
    <property type="entry name" value="SH2"/>
</dbReference>